<evidence type="ECO:0000259" key="8">
    <source>
        <dbReference type="PROSITE" id="PS50104"/>
    </source>
</evidence>
<dbReference type="Gene3D" id="3.40.50.10140">
    <property type="entry name" value="Toll/interleukin-1 receptor homology (TIR) domain"/>
    <property type="match status" value="1"/>
</dbReference>
<dbReference type="InterPro" id="IPR000157">
    <property type="entry name" value="TIR_dom"/>
</dbReference>
<dbReference type="Pfam" id="PF00931">
    <property type="entry name" value="NB-ARC"/>
    <property type="match status" value="1"/>
</dbReference>
<sequence>MIEKIVNDVSNKLNSTESNDFADFVGIEDHMKNMNSFLKLESEEVIMVGIWGPSGVGKTTIGRALFSQLSCQFLASIFIDKTKENYTRANSDDYNTKLYLQTQFLSEILDQKDIKIHCLGAVKERLGHKKVLVVFDDVDDQVLLKSLVGKTTWFGPGSRIIVTSKDRELLRDCGIESDGIYEVGVPSKEVAFQMFCRCAFGQDSPPDGFMDIAIKAAGLTEDLPLCLSVLGSSLRGIKKEEWADRLPKLRNSMAGKIEKTLRDSYDRLKEEDKAIFRHIACLFNHKPREYVIRLLEDSKLNVDVGLVTLAERCLIQISEDKIIRMHDFLQKMGREIVRQQCLLEPGACQFLLDSKEIRDVLVDGTGTKCVLGIFLNLSEIEDTFSINKKAFRRMKNLRFLSIYGFLREDKEVILQLQGGEDLMWRQLRLLEWWGCSMRCMPPNFRPENLVELRMPDSHLEKLWEGVHLLKGLRKMDLRRSKMLKEIPDLSKATNLEELYLGDCWRLKSIPPSIQNLNRLRKLDMKRCKNLQGLPTNIHLESLYSLNLSGCLQLRTFPQISRNVSSLFLDETEIEEVPGWIEDISGLNYILMNGCSNLKYISPNISKLKDLEVIFFSNSDSLTEESDSPSAVARTTDNIHTQLADASSSCNWKHDVYLSFRGEDVRRTLISYLYHELSRKGITTYKDTLVRGQNLAPELQHGIRESRVAIVVLSNNYASSTWCLEELVEIMKCRKEIGLKVIPIYYGGDPVQIRKQIRDLGKTFKKMYTVDKQQKWVRSLTVVNQLLGYQVRDWDSEAEMIERIVDDISFGLTITPKKLPDVVGIEMLPRIRNTLDQETEKTLIVRYAGLNGNKKALFRHIACFLNNETYENVMRLLEESELDVGLGLKILFDQSLIQISEKRVISMHDVLQKIGRDRVLEPLFHQPAKRQFLMDTSQGCDVLIDQTGTENVFGISFKVAEMEETLRRNEKFKGLKKLQFMRMCKESLYGKEVRLHLVKGLHSLRHRLNTT</sequence>
<dbReference type="InterPro" id="IPR027417">
    <property type="entry name" value="P-loop_NTPase"/>
</dbReference>
<dbReference type="InterPro" id="IPR002182">
    <property type="entry name" value="NB-ARC"/>
</dbReference>
<dbReference type="InterPro" id="IPR058192">
    <property type="entry name" value="WHD_ROQ1-like"/>
</dbReference>
<dbReference type="Gene3D" id="3.40.50.300">
    <property type="entry name" value="P-loop containing nucleotide triphosphate hydrolases"/>
    <property type="match status" value="1"/>
</dbReference>
<evidence type="ECO:0000256" key="7">
    <source>
        <dbReference type="ARBA" id="ARBA00047304"/>
    </source>
</evidence>
<dbReference type="GO" id="GO:0043531">
    <property type="term" value="F:ADP binding"/>
    <property type="evidence" value="ECO:0007669"/>
    <property type="project" value="InterPro"/>
</dbReference>
<dbReference type="InterPro" id="IPR042197">
    <property type="entry name" value="Apaf_helical"/>
</dbReference>
<dbReference type="SMART" id="SM00255">
    <property type="entry name" value="TIR"/>
    <property type="match status" value="1"/>
</dbReference>
<dbReference type="FunFam" id="3.80.10.10:FF:000386">
    <property type="entry name" value="Disease resistance protein RPS4"/>
    <property type="match status" value="1"/>
</dbReference>
<dbReference type="Pfam" id="PF23282">
    <property type="entry name" value="WHD_ROQ1"/>
    <property type="match status" value="2"/>
</dbReference>
<keyword evidence="6" id="KW-0520">NAD</keyword>
<dbReference type="SUPFAM" id="SSF46785">
    <property type="entry name" value="Winged helix' DNA-binding domain"/>
    <property type="match status" value="1"/>
</dbReference>
<dbReference type="InterPro" id="IPR044974">
    <property type="entry name" value="Disease_R_plants"/>
</dbReference>
<keyword evidence="2" id="KW-0433">Leucine-rich repeat</keyword>
<dbReference type="AlphaFoldDB" id="A0A1J3G457"/>
<dbReference type="InterPro" id="IPR036390">
    <property type="entry name" value="WH_DNA-bd_sf"/>
</dbReference>
<dbReference type="InterPro" id="IPR035897">
    <property type="entry name" value="Toll_tir_struct_dom_sf"/>
</dbReference>
<dbReference type="InterPro" id="IPR011713">
    <property type="entry name" value="Leu-rich_rpt_3"/>
</dbReference>
<dbReference type="Pfam" id="PF07725">
    <property type="entry name" value="LRR_3"/>
    <property type="match status" value="1"/>
</dbReference>
<dbReference type="PRINTS" id="PR00364">
    <property type="entry name" value="DISEASERSIST"/>
</dbReference>
<dbReference type="FunFam" id="1.10.8.430:FF:000002">
    <property type="entry name" value="Disease resistance protein (TIR-NBS-LRR class)"/>
    <property type="match status" value="1"/>
</dbReference>
<dbReference type="FunFam" id="3.40.50.10140:FF:000007">
    <property type="entry name" value="Disease resistance protein (TIR-NBS-LRR class)"/>
    <property type="match status" value="1"/>
</dbReference>
<name>A0A1J3G457_NOCCA</name>
<dbReference type="PANTHER" id="PTHR11017">
    <property type="entry name" value="LEUCINE-RICH REPEAT-CONTAINING PROTEIN"/>
    <property type="match status" value="1"/>
</dbReference>
<evidence type="ECO:0000313" key="9">
    <source>
        <dbReference type="EMBL" id="JAU49789.1"/>
    </source>
</evidence>
<evidence type="ECO:0000256" key="4">
    <source>
        <dbReference type="ARBA" id="ARBA00022801"/>
    </source>
</evidence>
<accession>A0A1J3G457</accession>
<evidence type="ECO:0000256" key="6">
    <source>
        <dbReference type="ARBA" id="ARBA00023027"/>
    </source>
</evidence>
<dbReference type="GO" id="GO:0006952">
    <property type="term" value="P:defense response"/>
    <property type="evidence" value="ECO:0007669"/>
    <property type="project" value="UniProtKB-KW"/>
</dbReference>
<feature type="domain" description="TIR" evidence="8">
    <location>
        <begin position="651"/>
        <end position="811"/>
    </location>
</feature>
<keyword evidence="4" id="KW-0378">Hydrolase</keyword>
<dbReference type="PANTHER" id="PTHR11017:SF402">
    <property type="entry name" value="TIR DOMAIN-CONTAINING PROTEIN"/>
    <property type="match status" value="1"/>
</dbReference>
<dbReference type="PROSITE" id="PS50104">
    <property type="entry name" value="TIR"/>
    <property type="match status" value="1"/>
</dbReference>
<dbReference type="GO" id="GO:0061809">
    <property type="term" value="F:NAD+ nucleosidase activity, cyclic ADP-ribose generating"/>
    <property type="evidence" value="ECO:0007669"/>
    <property type="project" value="UniProtKB-EC"/>
</dbReference>
<evidence type="ECO:0000256" key="1">
    <source>
        <dbReference type="ARBA" id="ARBA00011982"/>
    </source>
</evidence>
<dbReference type="GO" id="GO:0007165">
    <property type="term" value="P:signal transduction"/>
    <property type="evidence" value="ECO:0007669"/>
    <property type="project" value="InterPro"/>
</dbReference>
<dbReference type="Gene3D" id="1.10.8.430">
    <property type="entry name" value="Helical domain of apoptotic protease-activating factors"/>
    <property type="match status" value="1"/>
</dbReference>
<reference evidence="9" key="1">
    <citation type="submission" date="2016-07" db="EMBL/GenBank/DDBJ databases">
        <title>De novo transcriptome assembly of four accessions of the metal hyperaccumulator plant Noccaea caerulescens.</title>
        <authorList>
            <person name="Blande D."/>
            <person name="Halimaa P."/>
            <person name="Tervahauta A.I."/>
            <person name="Aarts M.G."/>
            <person name="Karenlampi S.O."/>
        </authorList>
    </citation>
    <scope>NUCLEOTIDE SEQUENCE</scope>
</reference>
<evidence type="ECO:0000256" key="3">
    <source>
        <dbReference type="ARBA" id="ARBA00022737"/>
    </source>
</evidence>
<dbReference type="Gene3D" id="3.80.10.10">
    <property type="entry name" value="Ribonuclease Inhibitor"/>
    <property type="match status" value="2"/>
</dbReference>
<comment type="catalytic activity">
    <reaction evidence="7">
        <text>NAD(+) + H2O = ADP-D-ribose + nicotinamide + H(+)</text>
        <dbReference type="Rhea" id="RHEA:16301"/>
        <dbReference type="ChEBI" id="CHEBI:15377"/>
        <dbReference type="ChEBI" id="CHEBI:15378"/>
        <dbReference type="ChEBI" id="CHEBI:17154"/>
        <dbReference type="ChEBI" id="CHEBI:57540"/>
        <dbReference type="ChEBI" id="CHEBI:57967"/>
        <dbReference type="EC" id="3.2.2.6"/>
    </reaction>
    <physiologicalReaction direction="left-to-right" evidence="7">
        <dbReference type="Rhea" id="RHEA:16302"/>
    </physiologicalReaction>
</comment>
<evidence type="ECO:0000256" key="5">
    <source>
        <dbReference type="ARBA" id="ARBA00022821"/>
    </source>
</evidence>
<dbReference type="FunFam" id="3.40.50.300:FF:001002">
    <property type="entry name" value="Disease resistance protein (TIR-NBS-LRR class)"/>
    <property type="match status" value="1"/>
</dbReference>
<dbReference type="EMBL" id="GEVK01003043">
    <property type="protein sequence ID" value="JAU49789.1"/>
    <property type="molecule type" value="Transcribed_RNA"/>
</dbReference>
<dbReference type="SUPFAM" id="SSF52058">
    <property type="entry name" value="L domain-like"/>
    <property type="match status" value="1"/>
</dbReference>
<dbReference type="InterPro" id="IPR032675">
    <property type="entry name" value="LRR_dom_sf"/>
</dbReference>
<dbReference type="SUPFAM" id="SSF52540">
    <property type="entry name" value="P-loop containing nucleoside triphosphate hydrolases"/>
    <property type="match status" value="1"/>
</dbReference>
<keyword evidence="3" id="KW-0677">Repeat</keyword>
<dbReference type="EC" id="3.2.2.6" evidence="1"/>
<gene>
    <name evidence="9" type="ORF">LC_TR4462_c0_g1_i1_g.16107</name>
</gene>
<dbReference type="Pfam" id="PF01582">
    <property type="entry name" value="TIR"/>
    <property type="match status" value="1"/>
</dbReference>
<keyword evidence="5" id="KW-0611">Plant defense</keyword>
<dbReference type="SUPFAM" id="SSF52200">
    <property type="entry name" value="Toll/Interleukin receptor TIR domain"/>
    <property type="match status" value="1"/>
</dbReference>
<proteinExistence type="predicted"/>
<organism evidence="9">
    <name type="scientific">Noccaea caerulescens</name>
    <name type="common">Alpine penny-cress</name>
    <name type="synonym">Thlaspi caerulescens</name>
    <dbReference type="NCBI Taxonomy" id="107243"/>
    <lineage>
        <taxon>Eukaryota</taxon>
        <taxon>Viridiplantae</taxon>
        <taxon>Streptophyta</taxon>
        <taxon>Embryophyta</taxon>
        <taxon>Tracheophyta</taxon>
        <taxon>Spermatophyta</taxon>
        <taxon>Magnoliopsida</taxon>
        <taxon>eudicotyledons</taxon>
        <taxon>Gunneridae</taxon>
        <taxon>Pentapetalae</taxon>
        <taxon>rosids</taxon>
        <taxon>malvids</taxon>
        <taxon>Brassicales</taxon>
        <taxon>Brassicaceae</taxon>
        <taxon>Coluteocarpeae</taxon>
        <taxon>Noccaea</taxon>
    </lineage>
</organism>
<protein>
    <recommendedName>
        <fullName evidence="1">ADP-ribosyl cyclase/cyclic ADP-ribose hydrolase</fullName>
        <ecNumber evidence="1">3.2.2.6</ecNumber>
    </recommendedName>
</protein>
<evidence type="ECO:0000256" key="2">
    <source>
        <dbReference type="ARBA" id="ARBA00022614"/>
    </source>
</evidence>